<dbReference type="Gene3D" id="3.90.180.10">
    <property type="entry name" value="Medium-chain alcohol dehydrogenases, catalytic domain"/>
    <property type="match status" value="1"/>
</dbReference>
<dbReference type="InterPro" id="IPR013149">
    <property type="entry name" value="ADH-like_C"/>
</dbReference>
<keyword evidence="4" id="KW-0862">Zinc</keyword>
<keyword evidence="9" id="KW-1185">Reference proteome</keyword>
<dbReference type="InterPro" id="IPR036291">
    <property type="entry name" value="NAD(P)-bd_dom_sf"/>
</dbReference>
<comment type="similarity">
    <text evidence="2">Belongs to the zinc-containing alcohol dehydrogenase family.</text>
</comment>
<evidence type="ECO:0000256" key="2">
    <source>
        <dbReference type="ARBA" id="ARBA00008072"/>
    </source>
</evidence>
<dbReference type="InterPro" id="IPR013154">
    <property type="entry name" value="ADH-like_N"/>
</dbReference>
<reference evidence="8 9" key="1">
    <citation type="submission" date="2020-04" db="EMBL/GenBank/DDBJ databases">
        <authorList>
            <person name="Liu S."/>
        </authorList>
    </citation>
    <scope>NUCLEOTIDE SEQUENCE [LARGE SCALE GENOMIC DNA]</scope>
    <source>
        <strain evidence="8 9">CGMCC 1.15091</strain>
    </source>
</reference>
<evidence type="ECO:0000256" key="1">
    <source>
        <dbReference type="ARBA" id="ARBA00001947"/>
    </source>
</evidence>
<evidence type="ECO:0000256" key="5">
    <source>
        <dbReference type="ARBA" id="ARBA00023002"/>
    </source>
</evidence>
<proteinExistence type="inferred from homology"/>
<gene>
    <name evidence="8" type="ORF">HER39_17680</name>
</gene>
<dbReference type="Gene3D" id="3.40.50.720">
    <property type="entry name" value="NAD(P)-binding Rossmann-like Domain"/>
    <property type="match status" value="1"/>
</dbReference>
<comment type="caution">
    <text evidence="8">The sequence shown here is derived from an EMBL/GenBank/DDBJ whole genome shotgun (WGS) entry which is preliminary data.</text>
</comment>
<feature type="domain" description="Alcohol dehydrogenase-like N-terminal" evidence="7">
    <location>
        <begin position="1"/>
        <end position="73"/>
    </location>
</feature>
<feature type="domain" description="Alcohol dehydrogenase-like C-terminal" evidence="6">
    <location>
        <begin position="112"/>
        <end position="227"/>
    </location>
</feature>
<dbReference type="Pfam" id="PF00107">
    <property type="entry name" value="ADH_zinc_N"/>
    <property type="match status" value="1"/>
</dbReference>
<evidence type="ECO:0000259" key="6">
    <source>
        <dbReference type="Pfam" id="PF00107"/>
    </source>
</evidence>
<protein>
    <submittedName>
        <fullName evidence="8">Zinc-binding dehydrogenase</fullName>
    </submittedName>
</protein>
<dbReference type="InterPro" id="IPR011032">
    <property type="entry name" value="GroES-like_sf"/>
</dbReference>
<dbReference type="EMBL" id="JAAZSR010000506">
    <property type="protein sequence ID" value="NKX52367.1"/>
    <property type="molecule type" value="Genomic_DNA"/>
</dbReference>
<dbReference type="SUPFAM" id="SSF50129">
    <property type="entry name" value="GroES-like"/>
    <property type="match status" value="1"/>
</dbReference>
<evidence type="ECO:0000256" key="3">
    <source>
        <dbReference type="ARBA" id="ARBA00022723"/>
    </source>
</evidence>
<sequence length="229" mass="23550">AAGTIVAVGSAVDPSRIGERVSIEPQRPNPHSKQSLAGCYNLGPAMEFYATPPVAGAFMEFVKIQSHFAFAGPDGISDEAAALMEPLSVGIAAMQKAQVTPGSRVLVTGAGPIGIICAQVAKAYGATEVIVSGLDGERRQKALSFGADRGIGPKTDDVANLGLEVVAFIEASGATPAVLTGLRNVAPAGRVVLVGMGADEIPMPVSLIQNRELVITGVFRYANTWPIAI</sequence>
<dbReference type="SUPFAM" id="SSF51735">
    <property type="entry name" value="NAD(P)-binding Rossmann-fold domains"/>
    <property type="match status" value="1"/>
</dbReference>
<feature type="non-terminal residue" evidence="8">
    <location>
        <position position="229"/>
    </location>
</feature>
<evidence type="ECO:0000313" key="9">
    <source>
        <dbReference type="Proteomes" id="UP000523795"/>
    </source>
</evidence>
<dbReference type="PANTHER" id="PTHR43161">
    <property type="entry name" value="SORBITOL DEHYDROGENASE"/>
    <property type="match status" value="1"/>
</dbReference>
<dbReference type="Pfam" id="PF08240">
    <property type="entry name" value="ADH_N"/>
    <property type="match status" value="1"/>
</dbReference>
<keyword evidence="5" id="KW-0560">Oxidoreductase</keyword>
<accession>A0ABX1JX72</accession>
<evidence type="ECO:0000313" key="8">
    <source>
        <dbReference type="EMBL" id="NKX52367.1"/>
    </source>
</evidence>
<dbReference type="Proteomes" id="UP000523795">
    <property type="component" value="Unassembled WGS sequence"/>
</dbReference>
<comment type="cofactor">
    <cofactor evidence="1">
        <name>Zn(2+)</name>
        <dbReference type="ChEBI" id="CHEBI:29105"/>
    </cofactor>
</comment>
<keyword evidence="3" id="KW-0479">Metal-binding</keyword>
<evidence type="ECO:0000256" key="4">
    <source>
        <dbReference type="ARBA" id="ARBA00022833"/>
    </source>
</evidence>
<evidence type="ECO:0000259" key="7">
    <source>
        <dbReference type="Pfam" id="PF08240"/>
    </source>
</evidence>
<name>A0ABX1JX72_9MICC</name>
<dbReference type="PANTHER" id="PTHR43161:SF9">
    <property type="entry name" value="SORBITOL DEHYDROGENASE"/>
    <property type="match status" value="1"/>
</dbReference>
<organism evidence="8 9">
    <name type="scientific">Arthrobacter deserti</name>
    <dbReference type="NCBI Taxonomy" id="1742687"/>
    <lineage>
        <taxon>Bacteria</taxon>
        <taxon>Bacillati</taxon>
        <taxon>Actinomycetota</taxon>
        <taxon>Actinomycetes</taxon>
        <taxon>Micrococcales</taxon>
        <taxon>Micrococcaceae</taxon>
        <taxon>Arthrobacter</taxon>
    </lineage>
</organism>
<feature type="non-terminal residue" evidence="8">
    <location>
        <position position="1"/>
    </location>
</feature>